<dbReference type="EMBL" id="JABBNT010000001">
    <property type="protein sequence ID" value="NMM43870.1"/>
    <property type="molecule type" value="Genomic_DNA"/>
</dbReference>
<evidence type="ECO:0000313" key="3">
    <source>
        <dbReference type="Proteomes" id="UP000539372"/>
    </source>
</evidence>
<reference evidence="2 3" key="1">
    <citation type="submission" date="2020-04" db="EMBL/GenBank/DDBJ databases">
        <title>Rhodospirillaceae bacterium KN72 isolated from deep sea.</title>
        <authorList>
            <person name="Zhang D.-C."/>
        </authorList>
    </citation>
    <scope>NUCLEOTIDE SEQUENCE [LARGE SCALE GENOMIC DNA]</scope>
    <source>
        <strain evidence="2 3">KN72</strain>
    </source>
</reference>
<evidence type="ECO:0000256" key="1">
    <source>
        <dbReference type="SAM" id="Phobius"/>
    </source>
</evidence>
<dbReference type="AlphaFoldDB" id="A0A7Y0DYD3"/>
<evidence type="ECO:0000313" key="2">
    <source>
        <dbReference type="EMBL" id="NMM43870.1"/>
    </source>
</evidence>
<gene>
    <name evidence="2" type="ORF">HH303_05235</name>
</gene>
<protein>
    <submittedName>
        <fullName evidence="2">Uncharacterized protein</fullName>
    </submittedName>
</protein>
<accession>A0A7Y0DYD3</accession>
<name>A0A7Y0DYD3_9PROT</name>
<organism evidence="2 3">
    <name type="scientific">Pacificispira spongiicola</name>
    <dbReference type="NCBI Taxonomy" id="2729598"/>
    <lineage>
        <taxon>Bacteria</taxon>
        <taxon>Pseudomonadati</taxon>
        <taxon>Pseudomonadota</taxon>
        <taxon>Alphaproteobacteria</taxon>
        <taxon>Rhodospirillales</taxon>
        <taxon>Rhodospirillaceae</taxon>
        <taxon>Pacificispira</taxon>
    </lineage>
</organism>
<dbReference type="Proteomes" id="UP000539372">
    <property type="component" value="Unassembled WGS sequence"/>
</dbReference>
<keyword evidence="3" id="KW-1185">Reference proteome</keyword>
<proteinExistence type="predicted"/>
<dbReference type="RefSeq" id="WP_169624109.1">
    <property type="nucleotide sequence ID" value="NZ_JABBNT010000001.1"/>
</dbReference>
<comment type="caution">
    <text evidence="2">The sequence shown here is derived from an EMBL/GenBank/DDBJ whole genome shotgun (WGS) entry which is preliminary data.</text>
</comment>
<keyword evidence="1" id="KW-0472">Membrane</keyword>
<keyword evidence="1" id="KW-1133">Transmembrane helix</keyword>
<feature type="transmembrane region" description="Helical" evidence="1">
    <location>
        <begin position="79"/>
        <end position="98"/>
    </location>
</feature>
<keyword evidence="1" id="KW-0812">Transmembrane</keyword>
<feature type="transmembrane region" description="Helical" evidence="1">
    <location>
        <begin position="7"/>
        <end position="27"/>
    </location>
</feature>
<sequence>MALLRGLGRLFLLIAVVFAGNGLYVWLSGNGGKPAGVVWFEQHHTSLNNAEVIVSRYLMVPGVWRDAVLPYLQRPAWEASLWGVIVCLIIGGLFVYLGRRRRRRGGLKQH</sequence>